<dbReference type="EMBL" id="KY322437">
    <property type="protein sequence ID" value="AUF82296.1"/>
    <property type="molecule type" value="Genomic_DNA"/>
</dbReference>
<feature type="region of interest" description="Disordered" evidence="2">
    <location>
        <begin position="1"/>
        <end position="28"/>
    </location>
</feature>
<organism evidence="4">
    <name type="scientific">Tetraselmis virus 1</name>
    <dbReference type="NCBI Taxonomy" id="2060617"/>
    <lineage>
        <taxon>Viruses</taxon>
        <taxon>Varidnaviria</taxon>
        <taxon>Bamfordvirae</taxon>
        <taxon>Nucleocytoviricota</taxon>
        <taxon>Megaviricetes</taxon>
        <taxon>Imitervirales</taxon>
        <taxon>Allomimiviridae</taxon>
        <taxon>Oceanusvirus</taxon>
        <taxon>Oceanusvirus kaneohense</taxon>
    </lineage>
</organism>
<name>A0A2P0VN21_9VIRU</name>
<evidence type="ECO:0000313" key="4">
    <source>
        <dbReference type="EMBL" id="AUF82296.1"/>
    </source>
</evidence>
<dbReference type="PROSITE" id="PS51925">
    <property type="entry name" value="SWIB_MDM2"/>
    <property type="match status" value="1"/>
</dbReference>
<keyword evidence="1" id="KW-0175">Coiled coil</keyword>
<dbReference type="Gene3D" id="1.10.245.10">
    <property type="entry name" value="SWIB/MDM2 domain"/>
    <property type="match status" value="1"/>
</dbReference>
<dbReference type="Pfam" id="PF02201">
    <property type="entry name" value="SWIB"/>
    <property type="match status" value="1"/>
</dbReference>
<evidence type="ECO:0000313" key="5">
    <source>
        <dbReference type="Proteomes" id="UP000244773"/>
    </source>
</evidence>
<keyword evidence="5" id="KW-1185">Reference proteome</keyword>
<proteinExistence type="predicted"/>
<reference evidence="4" key="1">
    <citation type="journal article" date="2018" name="Virology">
        <title>A giant virus infecting green algae encodes key fermentation genes.</title>
        <authorList>
            <person name="Schvarcz C.R."/>
            <person name="Steward G.F."/>
        </authorList>
    </citation>
    <scope>NUCLEOTIDE SEQUENCE [LARGE SCALE GENOMIC DNA]</scope>
</reference>
<sequence length="169" mass="18325">MSSSENQVQGGDVAEPEAQPEAQPEVHPLVQELENLHKTIVEITALLKSTESQFKNIKKQVKKLSKKKRKSNANGSGNLVKPIPLSDALCGMIGQDPGSSLTRGQVTSAINEYAKSKEIKKPGNGRIILVDQGLGDLLGLNVGTELQIFHVQKYLKEQGHYLTPVSSDT</sequence>
<evidence type="ECO:0000256" key="1">
    <source>
        <dbReference type="SAM" id="Coils"/>
    </source>
</evidence>
<dbReference type="Proteomes" id="UP000244773">
    <property type="component" value="Segment"/>
</dbReference>
<dbReference type="SUPFAM" id="SSF47592">
    <property type="entry name" value="SWIB/MDM2 domain"/>
    <property type="match status" value="1"/>
</dbReference>
<accession>A0A2P0VN21</accession>
<feature type="compositionally biased region" description="Low complexity" evidence="2">
    <location>
        <begin position="16"/>
        <end position="25"/>
    </location>
</feature>
<dbReference type="InterPro" id="IPR036885">
    <property type="entry name" value="SWIB_MDM2_dom_sf"/>
</dbReference>
<dbReference type="InterPro" id="IPR003121">
    <property type="entry name" value="SWIB_MDM2_domain"/>
</dbReference>
<feature type="coiled-coil region" evidence="1">
    <location>
        <begin position="33"/>
        <end position="74"/>
    </location>
</feature>
<feature type="domain" description="DM2" evidence="3">
    <location>
        <begin position="78"/>
        <end position="161"/>
    </location>
</feature>
<evidence type="ECO:0000256" key="2">
    <source>
        <dbReference type="SAM" id="MobiDB-lite"/>
    </source>
</evidence>
<gene>
    <name evidence="4" type="ORF">TetV_204</name>
</gene>
<dbReference type="CDD" id="cd10567">
    <property type="entry name" value="SWIB-MDM2_like"/>
    <property type="match status" value="1"/>
</dbReference>
<evidence type="ECO:0000259" key="3">
    <source>
        <dbReference type="PROSITE" id="PS51925"/>
    </source>
</evidence>
<protein>
    <submittedName>
        <fullName evidence="4">SWIB/MDM2 domain-containing protein</fullName>
    </submittedName>
</protein>